<feature type="chain" id="PRO_5045889507" evidence="1">
    <location>
        <begin position="21"/>
        <end position="586"/>
    </location>
</feature>
<evidence type="ECO:0000256" key="1">
    <source>
        <dbReference type="SAM" id="SignalP"/>
    </source>
</evidence>
<evidence type="ECO:0000313" key="3">
    <source>
        <dbReference type="Proteomes" id="UP001596364"/>
    </source>
</evidence>
<organism evidence="2 3">
    <name type="scientific">Pseudobowmanella zhangzhouensis</name>
    <dbReference type="NCBI Taxonomy" id="1537679"/>
    <lineage>
        <taxon>Bacteria</taxon>
        <taxon>Pseudomonadati</taxon>
        <taxon>Pseudomonadota</taxon>
        <taxon>Gammaproteobacteria</taxon>
        <taxon>Alteromonadales</taxon>
        <taxon>Alteromonadaceae</taxon>
    </lineage>
</organism>
<name>A0ABW1XSB0_9ALTE</name>
<evidence type="ECO:0000313" key="2">
    <source>
        <dbReference type="EMBL" id="MFC6441605.1"/>
    </source>
</evidence>
<dbReference type="RefSeq" id="WP_131257641.1">
    <property type="nucleotide sequence ID" value="NZ_JBHSUS010000001.1"/>
</dbReference>
<proteinExistence type="predicted"/>
<protein>
    <submittedName>
        <fullName evidence="2">Uncharacterized protein</fullName>
    </submittedName>
</protein>
<sequence length="586" mass="64965">MKTALRIAVVATFVSHSAGADTQTSVVKYLQQLDTSVFSTLKPSTCAAESDHLTESLCRTALAMYALDNAEYVAGSEQLEEAIENIQAVHLANLPVLWETHFNPDALATRQKTVQDLIDPNDKVQLEECFKKQMALTQVAERQASPGSADDAIKAQQQAMMQKLLEMNQKLDGKAYMQMSDADKSAMDENMRRQTNQITAEFRSALLERGQQSFQHPNAVSADCIGQSGMFKKMTTSVTKTPFGEFQDQYLSLNASQRQDFKRRWMAGEQVSLSTLNLDGMASAQNTNNLGNANVAPFLFKLNAAGMLPYQPVYMYLQQAKKSLQSGNADDALPNLQNAIQVGASLLAGTPQQQRSEFNHTSFHDIRQQLTLMNANIRREMSRQIAANPMGAAVMMQSGMFRTNDTLQNELNALRSSAGANFLPTEALNNFLLIAAGNQSEALASLQTMVQHFKGHPEINAIEAETLWYAVAYNVFVENAPSQVESIPVKTLLARSVNSQNELRISKAYELARQTDNTVLQELTGTMLTLFKVVTDQPQNLPDELAQKAEEFQKAISKGQRQQMIYFTSEIAPALEYQPLNYLSPE</sequence>
<feature type="signal peptide" evidence="1">
    <location>
        <begin position="1"/>
        <end position="20"/>
    </location>
</feature>
<reference evidence="3" key="1">
    <citation type="journal article" date="2019" name="Int. J. Syst. Evol. Microbiol.">
        <title>The Global Catalogue of Microorganisms (GCM) 10K type strain sequencing project: providing services to taxonomists for standard genome sequencing and annotation.</title>
        <authorList>
            <consortium name="The Broad Institute Genomics Platform"/>
            <consortium name="The Broad Institute Genome Sequencing Center for Infectious Disease"/>
            <person name="Wu L."/>
            <person name="Ma J."/>
        </authorList>
    </citation>
    <scope>NUCLEOTIDE SEQUENCE [LARGE SCALE GENOMIC DNA]</scope>
    <source>
        <strain evidence="3">CGMCC 1.16031</strain>
    </source>
</reference>
<gene>
    <name evidence="2" type="ORF">ACFP85_15735</name>
</gene>
<keyword evidence="1" id="KW-0732">Signal</keyword>
<accession>A0ABW1XSB0</accession>
<dbReference type="Proteomes" id="UP001596364">
    <property type="component" value="Unassembled WGS sequence"/>
</dbReference>
<keyword evidence="3" id="KW-1185">Reference proteome</keyword>
<dbReference type="EMBL" id="JBHSUS010000001">
    <property type="protein sequence ID" value="MFC6441605.1"/>
    <property type="molecule type" value="Genomic_DNA"/>
</dbReference>
<comment type="caution">
    <text evidence="2">The sequence shown here is derived from an EMBL/GenBank/DDBJ whole genome shotgun (WGS) entry which is preliminary data.</text>
</comment>